<dbReference type="Proteomes" id="UP000004968">
    <property type="component" value="Unassembled WGS sequence"/>
</dbReference>
<dbReference type="InterPro" id="IPR019635">
    <property type="entry name" value="DUF2500"/>
</dbReference>
<evidence type="ECO:0008006" key="4">
    <source>
        <dbReference type="Google" id="ProtNLM"/>
    </source>
</evidence>
<evidence type="ECO:0000313" key="3">
    <source>
        <dbReference type="Proteomes" id="UP000004968"/>
    </source>
</evidence>
<dbReference type="Pfam" id="PF10694">
    <property type="entry name" value="DUF2500"/>
    <property type="match status" value="1"/>
</dbReference>
<feature type="transmembrane region" description="Helical" evidence="1">
    <location>
        <begin position="25"/>
        <end position="46"/>
    </location>
</feature>
<organism evidence="2 3">
    <name type="scientific">Hungatella hathewayi DSM 13479</name>
    <dbReference type="NCBI Taxonomy" id="566550"/>
    <lineage>
        <taxon>Bacteria</taxon>
        <taxon>Bacillati</taxon>
        <taxon>Bacillota</taxon>
        <taxon>Clostridia</taxon>
        <taxon>Lachnospirales</taxon>
        <taxon>Lachnospiraceae</taxon>
        <taxon>Hungatella</taxon>
    </lineage>
</organism>
<evidence type="ECO:0000256" key="1">
    <source>
        <dbReference type="SAM" id="Phobius"/>
    </source>
</evidence>
<keyword evidence="1" id="KW-1133">Transmembrane helix</keyword>
<accession>D3AMJ2</accession>
<dbReference type="EMBL" id="ACIO01000464">
    <property type="protein sequence ID" value="EFC96965.1"/>
    <property type="molecule type" value="Genomic_DNA"/>
</dbReference>
<proteinExistence type="predicted"/>
<protein>
    <recommendedName>
        <fullName evidence="4">DUF2500 domain-containing protein</fullName>
    </recommendedName>
</protein>
<sequence length="142" mass="15727">MVTATGKGSGAMYSDFGFYGGFTQLFPILFGVIFLIAAVMIVVTLIRGISQWNSNNHSPVLTVEAMVTSKRQEVSHRHSNQDTMDTYTNFTSYYATFQVESGDRMELGVSGTEYGMLAEGDMGRLTFQGTRYLSFERGPLES</sequence>
<dbReference type="Gene3D" id="2.40.50.660">
    <property type="match status" value="1"/>
</dbReference>
<keyword evidence="1" id="KW-0472">Membrane</keyword>
<dbReference type="HOGENOM" id="CLU_138370_0_0_9"/>
<reference evidence="2 3" key="1">
    <citation type="submission" date="2010-01" db="EMBL/GenBank/DDBJ databases">
        <authorList>
            <person name="Weinstock G."/>
            <person name="Sodergren E."/>
            <person name="Clifton S."/>
            <person name="Fulton L."/>
            <person name="Fulton B."/>
            <person name="Courtney L."/>
            <person name="Fronick C."/>
            <person name="Harrison M."/>
            <person name="Strong C."/>
            <person name="Farmer C."/>
            <person name="Delahaunty K."/>
            <person name="Markovic C."/>
            <person name="Hall O."/>
            <person name="Minx P."/>
            <person name="Tomlinson C."/>
            <person name="Mitreva M."/>
            <person name="Nelson J."/>
            <person name="Hou S."/>
            <person name="Wollam A."/>
            <person name="Pepin K.H."/>
            <person name="Johnson M."/>
            <person name="Bhonagiri V."/>
            <person name="Nash W.E."/>
            <person name="Warren W."/>
            <person name="Chinwalla A."/>
            <person name="Mardis E.R."/>
            <person name="Wilson R.K."/>
        </authorList>
    </citation>
    <scope>NUCLEOTIDE SEQUENCE [LARGE SCALE GENOMIC DNA]</scope>
    <source>
        <strain evidence="2 3">DSM 13479</strain>
    </source>
</reference>
<name>D3AMJ2_9FIRM</name>
<dbReference type="AlphaFoldDB" id="D3AMJ2"/>
<evidence type="ECO:0000313" key="2">
    <source>
        <dbReference type="EMBL" id="EFC96965.1"/>
    </source>
</evidence>
<keyword evidence="1" id="KW-0812">Transmembrane</keyword>
<comment type="caution">
    <text evidence="2">The sequence shown here is derived from an EMBL/GenBank/DDBJ whole genome shotgun (WGS) entry which is preliminary data.</text>
</comment>
<gene>
    <name evidence="2" type="ORF">CLOSTHATH_04841</name>
</gene>